<proteinExistence type="predicted"/>
<dbReference type="OMA" id="NTCMNTQ"/>
<dbReference type="Proteomes" id="UP000683925">
    <property type="component" value="Unassembled WGS sequence"/>
</dbReference>
<accession>A0A8S1UAE8</accession>
<protein>
    <submittedName>
        <fullName evidence="2">Uncharacterized protein</fullName>
    </submittedName>
</protein>
<evidence type="ECO:0000313" key="2">
    <source>
        <dbReference type="EMBL" id="CAD8161820.1"/>
    </source>
</evidence>
<name>A0A8S1UAE8_PAROT</name>
<organism evidence="2 3">
    <name type="scientific">Paramecium octaurelia</name>
    <dbReference type="NCBI Taxonomy" id="43137"/>
    <lineage>
        <taxon>Eukaryota</taxon>
        <taxon>Sar</taxon>
        <taxon>Alveolata</taxon>
        <taxon>Ciliophora</taxon>
        <taxon>Intramacronucleata</taxon>
        <taxon>Oligohymenophorea</taxon>
        <taxon>Peniculida</taxon>
        <taxon>Parameciidae</taxon>
        <taxon>Paramecium</taxon>
    </lineage>
</organism>
<feature type="region of interest" description="Disordered" evidence="1">
    <location>
        <begin position="229"/>
        <end position="250"/>
    </location>
</feature>
<dbReference type="OrthoDB" id="305090at2759"/>
<feature type="region of interest" description="Disordered" evidence="1">
    <location>
        <begin position="160"/>
        <end position="180"/>
    </location>
</feature>
<comment type="caution">
    <text evidence="2">The sequence shown here is derived from an EMBL/GenBank/DDBJ whole genome shotgun (WGS) entry which is preliminary data.</text>
</comment>
<sequence>MKSNKFSQGSVPKEEKQRSRSLYASQYFNFAEVPKQRASQASIVKTEGKEIQRRLLFYHKTVLVDNVIRNSNKQQKNKNFKEKMFEINDSRQRRLSCSCNECGRRSTKMNKFHNVYQKQEQTSKDFWSSLIIQQQQQSQLTISTKSLKSTTTLLSIPDISPKKHQQKIESPMSKKYKQNQKLASPPLINLKPYLQESPQKKFTNLQTEQTQLILKPVFLRSSAPNLETFEYSSKQSSPRRGKSNQNQKLEQQVQTARNLTKRMLQICYLKPFSGISNRNTCMNTQRKEQKY</sequence>
<dbReference type="EMBL" id="CAJJDP010000040">
    <property type="protein sequence ID" value="CAD8161820.1"/>
    <property type="molecule type" value="Genomic_DNA"/>
</dbReference>
<evidence type="ECO:0000256" key="1">
    <source>
        <dbReference type="SAM" id="MobiDB-lite"/>
    </source>
</evidence>
<keyword evidence="3" id="KW-1185">Reference proteome</keyword>
<evidence type="ECO:0000313" key="3">
    <source>
        <dbReference type="Proteomes" id="UP000683925"/>
    </source>
</evidence>
<gene>
    <name evidence="2" type="ORF">POCTA_138.1.T0400241</name>
</gene>
<dbReference type="AlphaFoldDB" id="A0A8S1UAE8"/>
<reference evidence="2" key="1">
    <citation type="submission" date="2021-01" db="EMBL/GenBank/DDBJ databases">
        <authorList>
            <consortium name="Genoscope - CEA"/>
            <person name="William W."/>
        </authorList>
    </citation>
    <scope>NUCLEOTIDE SEQUENCE</scope>
</reference>